<dbReference type="NCBIfam" id="TIGR01841">
    <property type="entry name" value="phasin"/>
    <property type="match status" value="1"/>
</dbReference>
<evidence type="ECO:0000313" key="2">
    <source>
        <dbReference type="EMBL" id="MCO5396960.1"/>
    </source>
</evidence>
<comment type="caution">
    <text evidence="2">The sequence shown here is derived from an EMBL/GenBank/DDBJ whole genome shotgun (WGS) entry which is preliminary data.</text>
</comment>
<gene>
    <name evidence="2" type="primary">phaP</name>
    <name evidence="2" type="ORF">NG900_01980</name>
</gene>
<feature type="domain" description="Phasin" evidence="1">
    <location>
        <begin position="10"/>
        <end position="104"/>
    </location>
</feature>
<sequence length="185" mass="19763">MTSTTLKPTAVQAANLDVAFGLTAKTLDMCLQLSELGVQAMKESIADYQENMQKALTVDSPQAWFALQASTMEPAAQRARRYLQQANEITAAARADLQKAAELQYETGLRNMQQAIENLSQNAPAGSENALNAWQSAVTSTAAFYESMQQATRQAIEFAGSRAVEAATAASNAAQKANAQVAGNR</sequence>
<dbReference type="InterPro" id="IPR010127">
    <property type="entry name" value="Phasin_subfam-1"/>
</dbReference>
<accession>A0ABT1AEZ6</accession>
<dbReference type="RefSeq" id="WP_252676152.1">
    <property type="nucleotide sequence ID" value="NZ_JAMXHT010000001.1"/>
</dbReference>
<dbReference type="EMBL" id="JAMXHT010000001">
    <property type="protein sequence ID" value="MCO5396960.1"/>
    <property type="molecule type" value="Genomic_DNA"/>
</dbReference>
<evidence type="ECO:0000259" key="1">
    <source>
        <dbReference type="Pfam" id="PF09361"/>
    </source>
</evidence>
<dbReference type="Proteomes" id="UP001162811">
    <property type="component" value="Unassembled WGS sequence"/>
</dbReference>
<reference evidence="2" key="1">
    <citation type="submission" date="2022-06" db="EMBL/GenBank/DDBJ databases">
        <authorList>
            <person name="Lu C.-H."/>
        </authorList>
    </citation>
    <scope>NUCLEOTIDE SEQUENCE</scope>
    <source>
        <strain evidence="2">21MJYT02-11</strain>
    </source>
</reference>
<name>A0ABT1AEZ6_9RALS</name>
<proteinExistence type="predicted"/>
<reference evidence="2" key="2">
    <citation type="journal article" date="2023" name="Front. Microbiol.">
        <title>Ralstonia chuxiongensis sp. nov., Ralstonia mojiangensis sp. nov., and Ralstonia soli sp. nov., isolated from tobacco fields, are three novel species in the family Burkholderiaceae.</title>
        <authorList>
            <person name="Lu C.H."/>
            <person name="Zhang Y.Y."/>
            <person name="Jiang N."/>
            <person name="Chen W."/>
            <person name="Shao X."/>
            <person name="Zhao Z.M."/>
            <person name="Lu W.L."/>
            <person name="Hu X."/>
            <person name="Xi Y.X."/>
            <person name="Zou S.Y."/>
            <person name="Wei Q.J."/>
            <person name="Lin Z.L."/>
            <person name="Gong L."/>
            <person name="Gai X.T."/>
            <person name="Zhang L.Q."/>
            <person name="Li J.Y."/>
            <person name="Jin Y."/>
            <person name="Xia Z.Y."/>
        </authorList>
    </citation>
    <scope>NUCLEOTIDE SEQUENCE</scope>
    <source>
        <strain evidence="2">21MJYT02-11</strain>
    </source>
</reference>
<dbReference type="InterPro" id="IPR018968">
    <property type="entry name" value="Phasin"/>
</dbReference>
<keyword evidence="3" id="KW-1185">Reference proteome</keyword>
<protein>
    <submittedName>
        <fullName evidence="2">TIGR01841 family phasin</fullName>
    </submittedName>
</protein>
<evidence type="ECO:0000313" key="3">
    <source>
        <dbReference type="Proteomes" id="UP001162811"/>
    </source>
</evidence>
<organism evidence="2 3">
    <name type="scientific">Ralstonia soli</name>
    <dbReference type="NCBI Taxonomy" id="2953896"/>
    <lineage>
        <taxon>Bacteria</taxon>
        <taxon>Pseudomonadati</taxon>
        <taxon>Pseudomonadota</taxon>
        <taxon>Betaproteobacteria</taxon>
        <taxon>Burkholderiales</taxon>
        <taxon>Burkholderiaceae</taxon>
        <taxon>Ralstonia</taxon>
    </lineage>
</organism>
<dbReference type="Pfam" id="PF09361">
    <property type="entry name" value="Phasin_2"/>
    <property type="match status" value="1"/>
</dbReference>